<dbReference type="PANTHER" id="PTHR33481:SF1">
    <property type="entry name" value="ENDONUCLEASE_EXONUCLEASE_PHOSPHATASE DOMAIN-CONTAINING PROTEIN-RELATED"/>
    <property type="match status" value="1"/>
</dbReference>
<keyword evidence="4" id="KW-1185">Reference proteome</keyword>
<feature type="compositionally biased region" description="Polar residues" evidence="1">
    <location>
        <begin position="501"/>
        <end position="516"/>
    </location>
</feature>
<dbReference type="Pfam" id="PF03372">
    <property type="entry name" value="Exo_endo_phos"/>
    <property type="match status" value="1"/>
</dbReference>
<comment type="caution">
    <text evidence="3">The sequence shown here is derived from an EMBL/GenBank/DDBJ whole genome shotgun (WGS) entry which is preliminary data.</text>
</comment>
<feature type="domain" description="Endonuclease/exonuclease/phosphatase" evidence="2">
    <location>
        <begin position="828"/>
        <end position="1014"/>
    </location>
</feature>
<dbReference type="AlphaFoldDB" id="A0A395IFD9"/>
<feature type="compositionally biased region" description="Polar residues" evidence="1">
    <location>
        <begin position="374"/>
        <end position="386"/>
    </location>
</feature>
<feature type="region of interest" description="Disordered" evidence="1">
    <location>
        <begin position="890"/>
        <end position="913"/>
    </location>
</feature>
<sequence length="1028" mass="112986">MLPRSSFHSLSQSRDEQSKLLDLLEIFREYTEKGNLTTASKIITSQINHLETATRKIESQAKALSKPLISTTTTTLPTKPTYANVSKEGEWNLVSKRNNTKSITVEKKLNPIQKRLILIKPEIPNPTSFSPLTIRNKINEAFQKIGIKGPVIAAATLSFNNNIIITTNDPFTSQFLLEKKAIWSNIIEFERIQKDQEWHKVIIHKVPIREFSGPKGMDLILDEIKTFNPDFKPIGTPFWLTPASKRAYQREGAIVVAFATKSEAELAIRKRLYIAGSSTRVEQFYETKPTTQCQKCQGFGHQDAYCRRNPSCGLCGGKHITSVHLCMQSIRLAAAGDNGAANAPKADDRERGRVHAGAISPIPLTLPAHRNHTRYSTNSASGQSRWHTGVPSCDNQAGTNRARGDATTRRTRKLREGCRSLRSQLSGRAKETCTGDPGGHIGLPEPVSSRDRCCKAAAQNLLRGALKTPNTTAVGADPSLRRVALQKRAALPKQGREPEATGTQTVRPSTAGNPTRKSQREKTDLRIYARAEPGTLLVRDQPFLIREAITKAVPQISAKDIPRLWATPTGWAVKPNTKAVYDLILKGSNAALICKATRCTVLERVEKWYTYRLTHTPNVLTGLLDNRLVTADIVSKEAEIQTGVKPVNCHSTGTLGPTSMWYISFKEEVRSFTLFGSSGYSKLSEKKKRIELHNPGCQEYCSPLTCRTASRCNNCGVATAKHQGAIGAACTAPPRCAGCHGPFPAGHKHCAAAPKRVDGKITRLTASQLGEIRRQQTATRRACELAAKRRQEQRPKDGVQVVIPTPGARRSGEDRATARANGLKIAWANVGKSGPAHIALLQLAFEEGADVVCVQEPSVYPGTKTQNHPAYECYAPVDSWEQTLLPEREAERPRAMSYTRKAAKPSYTTAPERQRSRYRLAGGAMIEYVTSIQVPSDFLIGGDFNAKHDMFEPGVESSNQGASLAAWSLDSGADFIGEPGEPTHRAGHTIDLTFSNIPFAETTVRHDLDCGSDHFHSNNDSTGKRPRS</sequence>
<evidence type="ECO:0000313" key="3">
    <source>
        <dbReference type="EMBL" id="RAL58063.1"/>
    </source>
</evidence>
<feature type="region of interest" description="Disordered" evidence="1">
    <location>
        <begin position="374"/>
        <end position="412"/>
    </location>
</feature>
<dbReference type="Gene3D" id="3.60.10.10">
    <property type="entry name" value="Endonuclease/exonuclease/phosphatase"/>
    <property type="match status" value="2"/>
</dbReference>
<proteinExistence type="predicted"/>
<evidence type="ECO:0000259" key="2">
    <source>
        <dbReference type="Pfam" id="PF03372"/>
    </source>
</evidence>
<dbReference type="OrthoDB" id="3558767at2759"/>
<name>A0A395IFD9_9HELO</name>
<dbReference type="SUPFAM" id="SSF56219">
    <property type="entry name" value="DNase I-like"/>
    <property type="match status" value="1"/>
</dbReference>
<dbReference type="GO" id="GO:0003824">
    <property type="term" value="F:catalytic activity"/>
    <property type="evidence" value="ECO:0007669"/>
    <property type="project" value="InterPro"/>
</dbReference>
<dbReference type="InterPro" id="IPR036691">
    <property type="entry name" value="Endo/exonu/phosph_ase_sf"/>
</dbReference>
<protein>
    <recommendedName>
        <fullName evidence="2">Endonuclease/exonuclease/phosphatase domain-containing protein</fullName>
    </recommendedName>
</protein>
<dbReference type="EMBL" id="QKRW01000106">
    <property type="protein sequence ID" value="RAL58063.1"/>
    <property type="molecule type" value="Genomic_DNA"/>
</dbReference>
<evidence type="ECO:0000313" key="4">
    <source>
        <dbReference type="Proteomes" id="UP000249056"/>
    </source>
</evidence>
<reference evidence="3 4" key="1">
    <citation type="submission" date="2018-06" db="EMBL/GenBank/DDBJ databases">
        <title>Genome Sequence of the Brown Rot Fungal Pathogen Monilinia fructigena.</title>
        <authorList>
            <person name="Landi L."/>
            <person name="De Miccolis Angelini R.M."/>
            <person name="Pollastro S."/>
            <person name="Abate D."/>
            <person name="Faretra F."/>
            <person name="Romanazzi G."/>
        </authorList>
    </citation>
    <scope>NUCLEOTIDE SEQUENCE [LARGE SCALE GENOMIC DNA]</scope>
    <source>
        <strain evidence="3 4">Mfrg269</strain>
    </source>
</reference>
<dbReference type="PANTHER" id="PTHR33481">
    <property type="entry name" value="REVERSE TRANSCRIPTASE"/>
    <property type="match status" value="1"/>
</dbReference>
<gene>
    <name evidence="3" type="ORF">DID88_009671</name>
</gene>
<feature type="region of interest" description="Disordered" evidence="1">
    <location>
        <begin position="489"/>
        <end position="524"/>
    </location>
</feature>
<organism evidence="3 4">
    <name type="scientific">Monilinia fructigena</name>
    <dbReference type="NCBI Taxonomy" id="38457"/>
    <lineage>
        <taxon>Eukaryota</taxon>
        <taxon>Fungi</taxon>
        <taxon>Dikarya</taxon>
        <taxon>Ascomycota</taxon>
        <taxon>Pezizomycotina</taxon>
        <taxon>Leotiomycetes</taxon>
        <taxon>Helotiales</taxon>
        <taxon>Sclerotiniaceae</taxon>
        <taxon>Monilinia</taxon>
    </lineage>
</organism>
<dbReference type="Proteomes" id="UP000249056">
    <property type="component" value="Unassembled WGS sequence"/>
</dbReference>
<accession>A0A395IFD9</accession>
<evidence type="ECO:0000256" key="1">
    <source>
        <dbReference type="SAM" id="MobiDB-lite"/>
    </source>
</evidence>
<feature type="compositionally biased region" description="Basic and acidic residues" evidence="1">
    <location>
        <begin position="402"/>
        <end position="412"/>
    </location>
</feature>
<dbReference type="InterPro" id="IPR005135">
    <property type="entry name" value="Endo/exonuclease/phosphatase"/>
</dbReference>